<organism evidence="7 8">
    <name type="scientific">Devosia sediminis</name>
    <dbReference type="NCBI Taxonomy" id="2798801"/>
    <lineage>
        <taxon>Bacteria</taxon>
        <taxon>Pseudomonadati</taxon>
        <taxon>Pseudomonadota</taxon>
        <taxon>Alphaproteobacteria</taxon>
        <taxon>Hyphomicrobiales</taxon>
        <taxon>Devosiaceae</taxon>
        <taxon>Devosia</taxon>
    </lineage>
</organism>
<comment type="catalytic activity">
    <reaction evidence="6">
        <text>a 2-demethylmenaquinol + S-adenosyl-L-methionine = a menaquinol + S-adenosyl-L-homocysteine + H(+)</text>
        <dbReference type="Rhea" id="RHEA:42640"/>
        <dbReference type="Rhea" id="RHEA-COMP:9539"/>
        <dbReference type="Rhea" id="RHEA-COMP:9563"/>
        <dbReference type="ChEBI" id="CHEBI:15378"/>
        <dbReference type="ChEBI" id="CHEBI:18151"/>
        <dbReference type="ChEBI" id="CHEBI:55437"/>
        <dbReference type="ChEBI" id="CHEBI:57856"/>
        <dbReference type="ChEBI" id="CHEBI:59789"/>
        <dbReference type="EC" id="2.1.1.163"/>
    </reaction>
</comment>
<keyword evidence="8" id="KW-1185">Reference proteome</keyword>
<feature type="binding site" evidence="6">
    <location>
        <begin position="130"/>
        <end position="131"/>
    </location>
    <ligand>
        <name>S-adenosyl-L-methionine</name>
        <dbReference type="ChEBI" id="CHEBI:59789"/>
    </ligand>
</feature>
<dbReference type="GO" id="GO:0009060">
    <property type="term" value="P:aerobic respiration"/>
    <property type="evidence" value="ECO:0007669"/>
    <property type="project" value="UniProtKB-UniRule"/>
</dbReference>
<keyword evidence="4 6" id="KW-0831">Ubiquinone biosynthesis</keyword>
<dbReference type="NCBIfam" id="NF001242">
    <property type="entry name" value="PRK00216.1-3"/>
    <property type="match status" value="1"/>
</dbReference>
<dbReference type="InterPro" id="IPR004033">
    <property type="entry name" value="UbiE/COQ5_MeTrFase"/>
</dbReference>
<dbReference type="SUPFAM" id="SSF53335">
    <property type="entry name" value="S-adenosyl-L-methionine-dependent methyltransferases"/>
    <property type="match status" value="1"/>
</dbReference>
<dbReference type="HAMAP" id="MF_01813">
    <property type="entry name" value="MenG_UbiE_methyltr"/>
    <property type="match status" value="1"/>
</dbReference>
<dbReference type="Proteomes" id="UP000602124">
    <property type="component" value="Unassembled WGS sequence"/>
</dbReference>
<dbReference type="PANTHER" id="PTHR43591">
    <property type="entry name" value="METHYLTRANSFERASE"/>
    <property type="match status" value="1"/>
</dbReference>
<comment type="similarity">
    <text evidence="6">Belongs to the class I-like SAM-binding methyltransferase superfamily. MenG/UbiE family.</text>
</comment>
<feature type="binding site" evidence="6">
    <location>
        <position position="81"/>
    </location>
    <ligand>
        <name>S-adenosyl-L-methionine</name>
        <dbReference type="ChEBI" id="CHEBI:59789"/>
    </ligand>
</feature>
<dbReference type="RefSeq" id="WP_198877012.1">
    <property type="nucleotide sequence ID" value="NZ_JAEKMH010000003.1"/>
</dbReference>
<gene>
    <name evidence="6 7" type="primary">ubiE</name>
    <name evidence="7" type="ORF">JEQ47_13750</name>
</gene>
<dbReference type="EC" id="2.1.1.163" evidence="6"/>
<comment type="pathway">
    <text evidence="6">Cofactor biosynthesis; ubiquinone biosynthesis.</text>
</comment>
<evidence type="ECO:0000256" key="5">
    <source>
        <dbReference type="ARBA" id="ARBA00022691"/>
    </source>
</evidence>
<dbReference type="NCBIfam" id="TIGR01934">
    <property type="entry name" value="MenG_MenH_UbiE"/>
    <property type="match status" value="1"/>
</dbReference>
<comment type="catalytic activity">
    <reaction evidence="6">
        <text>a 2-methoxy-6-(all-trans-polyprenyl)benzene-1,4-diol + S-adenosyl-L-methionine = a 5-methoxy-2-methyl-3-(all-trans-polyprenyl)benzene-1,4-diol + S-adenosyl-L-homocysteine + H(+)</text>
        <dbReference type="Rhea" id="RHEA:28286"/>
        <dbReference type="Rhea" id="RHEA-COMP:10858"/>
        <dbReference type="Rhea" id="RHEA-COMP:10859"/>
        <dbReference type="ChEBI" id="CHEBI:15378"/>
        <dbReference type="ChEBI" id="CHEBI:57856"/>
        <dbReference type="ChEBI" id="CHEBI:59789"/>
        <dbReference type="ChEBI" id="CHEBI:84166"/>
        <dbReference type="ChEBI" id="CHEBI:84167"/>
        <dbReference type="EC" id="2.1.1.201"/>
    </reaction>
</comment>
<evidence type="ECO:0000313" key="8">
    <source>
        <dbReference type="Proteomes" id="UP000602124"/>
    </source>
</evidence>
<dbReference type="GO" id="GO:0043770">
    <property type="term" value="F:demethylmenaquinone methyltransferase activity"/>
    <property type="evidence" value="ECO:0007669"/>
    <property type="project" value="UniProtKB-UniRule"/>
</dbReference>
<dbReference type="InterPro" id="IPR023576">
    <property type="entry name" value="UbiE/COQ5_MeTrFase_CS"/>
</dbReference>
<dbReference type="CDD" id="cd02440">
    <property type="entry name" value="AdoMet_MTases"/>
    <property type="match status" value="1"/>
</dbReference>
<dbReference type="GO" id="GO:0032259">
    <property type="term" value="P:methylation"/>
    <property type="evidence" value="ECO:0007669"/>
    <property type="project" value="UniProtKB-KW"/>
</dbReference>
<evidence type="ECO:0000313" key="7">
    <source>
        <dbReference type="EMBL" id="MBJ3785785.1"/>
    </source>
</evidence>
<dbReference type="Gene3D" id="3.40.50.150">
    <property type="entry name" value="Vaccinia Virus protein VP39"/>
    <property type="match status" value="1"/>
</dbReference>
<evidence type="ECO:0000256" key="6">
    <source>
        <dbReference type="HAMAP-Rule" id="MF_01813"/>
    </source>
</evidence>
<protein>
    <recommendedName>
        <fullName evidence="6">Ubiquinone/menaquinone biosynthesis C-methyltransferase UbiE</fullName>
        <ecNumber evidence="6">2.1.1.163</ecNumber>
        <ecNumber evidence="6">2.1.1.201</ecNumber>
    </recommendedName>
    <alternativeName>
        <fullName evidence="6">2-methoxy-6-polyprenyl-1,4-benzoquinol methylase</fullName>
    </alternativeName>
    <alternativeName>
        <fullName evidence="6">Demethylmenaquinone methyltransferase</fullName>
    </alternativeName>
</protein>
<keyword evidence="1 6" id="KW-0474">Menaquinone biosynthesis</keyword>
<dbReference type="PROSITE" id="PS51608">
    <property type="entry name" value="SAM_MT_UBIE"/>
    <property type="match status" value="1"/>
</dbReference>
<dbReference type="InterPro" id="IPR029063">
    <property type="entry name" value="SAM-dependent_MTases_sf"/>
</dbReference>
<accession>A0A934IZ62</accession>
<name>A0A934IZ62_9HYPH</name>
<comment type="function">
    <text evidence="6">Methyltransferase required for the conversion of demethylmenaquinol (DMKH2) to menaquinol (MKH2) and the conversion of 2-polyprenyl-6-methoxy-1,4-benzoquinol (DDMQH2) to 2-polyprenyl-3-methyl-6-methoxy-1,4-benzoquinol (DMQH2).</text>
</comment>
<dbReference type="PROSITE" id="PS01184">
    <property type="entry name" value="UBIE_2"/>
    <property type="match status" value="1"/>
</dbReference>
<proteinExistence type="inferred from homology"/>
<dbReference type="Pfam" id="PF01209">
    <property type="entry name" value="Ubie_methyltran"/>
    <property type="match status" value="1"/>
</dbReference>
<keyword evidence="3 6" id="KW-0808">Transferase</keyword>
<keyword evidence="5 6" id="KW-0949">S-adenosyl-L-methionine</keyword>
<dbReference type="GO" id="GO:0008425">
    <property type="term" value="F:2-methoxy-6-polyprenyl-1,4-benzoquinol methyltransferase activity"/>
    <property type="evidence" value="ECO:0007669"/>
    <property type="project" value="UniProtKB-UniRule"/>
</dbReference>
<evidence type="ECO:0000256" key="3">
    <source>
        <dbReference type="ARBA" id="ARBA00022679"/>
    </source>
</evidence>
<reference evidence="7" key="1">
    <citation type="submission" date="2020-12" db="EMBL/GenBank/DDBJ databases">
        <title>Devosia sp. MSA67 isolated from Mo River.</title>
        <authorList>
            <person name="Ma F."/>
            <person name="Zi Z."/>
        </authorList>
    </citation>
    <scope>NUCLEOTIDE SEQUENCE</scope>
    <source>
        <strain evidence="7">MSA67</strain>
    </source>
</reference>
<keyword evidence="2 6" id="KW-0489">Methyltransferase</keyword>
<evidence type="ECO:0000256" key="4">
    <source>
        <dbReference type="ARBA" id="ARBA00022688"/>
    </source>
</evidence>
<dbReference type="PROSITE" id="PS01183">
    <property type="entry name" value="UBIE_1"/>
    <property type="match status" value="1"/>
</dbReference>
<comment type="caution">
    <text evidence="6">Lacks conserved residue(s) required for the propagation of feature annotation.</text>
</comment>
<dbReference type="GO" id="GO:0009234">
    <property type="term" value="P:menaquinone biosynthetic process"/>
    <property type="evidence" value="ECO:0007669"/>
    <property type="project" value="UniProtKB-UniRule"/>
</dbReference>
<dbReference type="EMBL" id="JAEKMH010000003">
    <property type="protein sequence ID" value="MBJ3785785.1"/>
    <property type="molecule type" value="Genomic_DNA"/>
</dbReference>
<evidence type="ECO:0000256" key="1">
    <source>
        <dbReference type="ARBA" id="ARBA00022428"/>
    </source>
</evidence>
<comment type="caution">
    <text evidence="7">The sequence shown here is derived from an EMBL/GenBank/DDBJ whole genome shotgun (WGS) entry which is preliminary data.</text>
</comment>
<dbReference type="PANTHER" id="PTHR43591:SF24">
    <property type="entry name" value="2-METHOXY-6-POLYPRENYL-1,4-BENZOQUINOL METHYLASE, MITOCHONDRIAL"/>
    <property type="match status" value="1"/>
</dbReference>
<dbReference type="AlphaFoldDB" id="A0A934IZ62"/>
<comment type="pathway">
    <text evidence="6">Quinol/quinone metabolism; menaquinone biosynthesis; menaquinol from 1,4-dihydroxy-2-naphthoate: step 2/2.</text>
</comment>
<sequence>MRPFMTQSSETTHFGERTVAMEDKQGLVNQVFHDVADRYDLMNDLMSMGVHRLWKDAMVAELAPPKAGSRPYKVLDMAGGTGDIGERIVNASLGYAEVVVSDINADMLRVGAERAKSWRYPGQVEFREANAEELPFADNTFDAYTIAFGIRNVPRVQKALDEAHRVLKRGGRILVLEFSQVDVPGFDAAYRTYSDAVIPPLGRVVTGDAQPYQYFIESIRKFPAPPEFTAMLGKAGFKRTKFQSFTGNIATLFSGWKI</sequence>
<evidence type="ECO:0000256" key="2">
    <source>
        <dbReference type="ARBA" id="ARBA00022603"/>
    </source>
</evidence>
<dbReference type="EC" id="2.1.1.201" evidence="6"/>
<feature type="binding site" evidence="6">
    <location>
        <position position="102"/>
    </location>
    <ligand>
        <name>S-adenosyl-L-methionine</name>
        <dbReference type="ChEBI" id="CHEBI:59789"/>
    </ligand>
</feature>